<dbReference type="PANTHER" id="PTHR43157">
    <property type="entry name" value="PHOSPHATIDYLINOSITOL-GLYCAN BIOSYNTHESIS CLASS F PROTEIN-RELATED"/>
    <property type="match status" value="1"/>
</dbReference>
<evidence type="ECO:0008006" key="5">
    <source>
        <dbReference type="Google" id="ProtNLM"/>
    </source>
</evidence>
<sequence>MGKYSVTGFIQDQWTSVPPVTTADLTGKTVMVIGANTGLGFEAAKHFARMKPKRLILACRSKEKGEAAIARLRKEAEYESAELWMIDLSKFSSVIEFADKFDKDGGRLDYLIENAACIQKSYDTTPDGWETTLQVNCLSLSLLALRLLPSMIQTGKNYATHPRLVVVTSEVHLWSNIDKNVFEGNDIYKTLNSEEFCTPAVMGTRYTDSKFLNIMFYQGLNERLPHSPVIVNGVNPGYCYSELRRGFTGVRAVFDWAMEKTLARTSEEGARQLVYAAVGGAEEDEDTMRGAYVSSGHVAEASDFAIGPDGKIVQDILWTEMMDILAKVDPCVREVERKYLTTPVE</sequence>
<evidence type="ECO:0000313" key="4">
    <source>
        <dbReference type="Proteomes" id="UP000775547"/>
    </source>
</evidence>
<dbReference type="EMBL" id="JABCKV010000091">
    <property type="protein sequence ID" value="KAG5643889.1"/>
    <property type="molecule type" value="Genomic_DNA"/>
</dbReference>
<dbReference type="OrthoDB" id="542013at2759"/>
<dbReference type="AlphaFoldDB" id="A0A9P7FY12"/>
<dbReference type="Proteomes" id="UP000775547">
    <property type="component" value="Unassembled WGS sequence"/>
</dbReference>
<accession>A0A9P7FY12</accession>
<dbReference type="InterPro" id="IPR002347">
    <property type="entry name" value="SDR_fam"/>
</dbReference>
<name>A0A9P7FY12_9AGAR</name>
<proteinExistence type="predicted"/>
<organism evidence="2 4">
    <name type="scientific">Asterophora parasitica</name>
    <dbReference type="NCBI Taxonomy" id="117018"/>
    <lineage>
        <taxon>Eukaryota</taxon>
        <taxon>Fungi</taxon>
        <taxon>Dikarya</taxon>
        <taxon>Basidiomycota</taxon>
        <taxon>Agaricomycotina</taxon>
        <taxon>Agaricomycetes</taxon>
        <taxon>Agaricomycetidae</taxon>
        <taxon>Agaricales</taxon>
        <taxon>Tricholomatineae</taxon>
        <taxon>Lyophyllaceae</taxon>
        <taxon>Asterophora</taxon>
    </lineage>
</organism>
<protein>
    <recommendedName>
        <fullName evidence="5">Short-chain dehydrogenase</fullName>
    </recommendedName>
</protein>
<evidence type="ECO:0000313" key="3">
    <source>
        <dbReference type="EMBL" id="KAG5643889.1"/>
    </source>
</evidence>
<keyword evidence="1" id="KW-0560">Oxidoreductase</keyword>
<dbReference type="Pfam" id="PF00106">
    <property type="entry name" value="adh_short"/>
    <property type="match status" value="1"/>
</dbReference>
<evidence type="ECO:0000256" key="1">
    <source>
        <dbReference type="ARBA" id="ARBA00023002"/>
    </source>
</evidence>
<dbReference type="SUPFAM" id="SSF51735">
    <property type="entry name" value="NAD(P)-binding Rossmann-fold domains"/>
    <property type="match status" value="1"/>
</dbReference>
<dbReference type="GO" id="GO:0016491">
    <property type="term" value="F:oxidoreductase activity"/>
    <property type="evidence" value="ECO:0007669"/>
    <property type="project" value="UniProtKB-KW"/>
</dbReference>
<dbReference type="EMBL" id="JABCKV010001078">
    <property type="protein sequence ID" value="KAG5640178.1"/>
    <property type="molecule type" value="Genomic_DNA"/>
</dbReference>
<dbReference type="InterPro" id="IPR036291">
    <property type="entry name" value="NAD(P)-bd_dom_sf"/>
</dbReference>
<dbReference type="Gene3D" id="3.40.50.720">
    <property type="entry name" value="NAD(P)-binding Rossmann-like Domain"/>
    <property type="match status" value="1"/>
</dbReference>
<reference evidence="2" key="2">
    <citation type="submission" date="2021-10" db="EMBL/GenBank/DDBJ databases">
        <title>Phylogenomics reveals ancestral predisposition of the termite-cultivated fungus Termitomyces towards a domesticated lifestyle.</title>
        <authorList>
            <person name="Auxier B."/>
            <person name="Grum-Grzhimaylo A."/>
            <person name="Cardenas M.E."/>
            <person name="Lodge J.D."/>
            <person name="Laessoe T."/>
            <person name="Pedersen O."/>
            <person name="Smith M.E."/>
            <person name="Kuyper T.W."/>
            <person name="Franco-Molano E.A."/>
            <person name="Baroni T.J."/>
            <person name="Aanen D.K."/>
        </authorList>
    </citation>
    <scope>NUCLEOTIDE SEQUENCE</scope>
    <source>
        <strain evidence="2">AP01</strain>
        <tissue evidence="2">Mycelium</tissue>
    </source>
</reference>
<dbReference type="PRINTS" id="PR00081">
    <property type="entry name" value="GDHRDH"/>
</dbReference>
<dbReference type="PANTHER" id="PTHR43157:SF31">
    <property type="entry name" value="PHOSPHATIDYLINOSITOL-GLYCAN BIOSYNTHESIS CLASS F PROTEIN"/>
    <property type="match status" value="1"/>
</dbReference>
<keyword evidence="4" id="KW-1185">Reference proteome</keyword>
<reference evidence="2" key="1">
    <citation type="submission" date="2020-07" db="EMBL/GenBank/DDBJ databases">
        <authorList>
            <person name="Nieuwenhuis M."/>
            <person name="Van De Peppel L.J.J."/>
        </authorList>
    </citation>
    <scope>NUCLEOTIDE SEQUENCE</scope>
    <source>
        <strain evidence="2">AP01</strain>
        <tissue evidence="2">Mycelium</tissue>
    </source>
</reference>
<evidence type="ECO:0000313" key="2">
    <source>
        <dbReference type="EMBL" id="KAG5640178.1"/>
    </source>
</evidence>
<comment type="caution">
    <text evidence="2">The sequence shown here is derived from an EMBL/GenBank/DDBJ whole genome shotgun (WGS) entry which is preliminary data.</text>
</comment>
<gene>
    <name evidence="2" type="ORF">DXG03_000728</name>
    <name evidence="3" type="ORF">DXG03_009519</name>
</gene>